<organism evidence="1 2">
    <name type="scientific">Entotheonella factor</name>
    <dbReference type="NCBI Taxonomy" id="1429438"/>
    <lineage>
        <taxon>Bacteria</taxon>
        <taxon>Pseudomonadati</taxon>
        <taxon>Nitrospinota/Tectimicrobiota group</taxon>
        <taxon>Candidatus Tectimicrobiota</taxon>
        <taxon>Candidatus Entotheonellia</taxon>
        <taxon>Candidatus Entotheonellales</taxon>
        <taxon>Candidatus Entotheonellaceae</taxon>
        <taxon>Candidatus Entotheonella</taxon>
    </lineage>
</organism>
<sequence length="36" mass="4340">MLALMDKRQHWIWVATSDTVIDHCRVRALYILRNTL</sequence>
<keyword evidence="2" id="KW-1185">Reference proteome</keyword>
<dbReference type="HOGENOM" id="CLU_3355176_0_0_7"/>
<dbReference type="AlphaFoldDB" id="W4L5S8"/>
<reference evidence="1 2" key="1">
    <citation type="journal article" date="2014" name="Nature">
        <title>An environmental bacterial taxon with a large and distinct metabolic repertoire.</title>
        <authorList>
            <person name="Wilson M.C."/>
            <person name="Mori T."/>
            <person name="Ruckert C."/>
            <person name="Uria A.R."/>
            <person name="Helf M.J."/>
            <person name="Takada K."/>
            <person name="Gernert C."/>
            <person name="Steffens U.A."/>
            <person name="Heycke N."/>
            <person name="Schmitt S."/>
            <person name="Rinke C."/>
            <person name="Helfrich E.J."/>
            <person name="Brachmann A.O."/>
            <person name="Gurgui C."/>
            <person name="Wakimoto T."/>
            <person name="Kracht M."/>
            <person name="Crusemann M."/>
            <person name="Hentschel U."/>
            <person name="Abe I."/>
            <person name="Matsunaga S."/>
            <person name="Kalinowski J."/>
            <person name="Takeyama H."/>
            <person name="Piel J."/>
        </authorList>
    </citation>
    <scope>NUCLEOTIDE SEQUENCE [LARGE SCALE GENOMIC DNA]</scope>
    <source>
        <strain evidence="2">TSY1</strain>
    </source>
</reference>
<dbReference type="EMBL" id="AZHW01001244">
    <property type="protein sequence ID" value="ETW93397.1"/>
    <property type="molecule type" value="Genomic_DNA"/>
</dbReference>
<dbReference type="Proteomes" id="UP000019141">
    <property type="component" value="Unassembled WGS sequence"/>
</dbReference>
<proteinExistence type="predicted"/>
<evidence type="ECO:0000313" key="1">
    <source>
        <dbReference type="EMBL" id="ETW93397.1"/>
    </source>
</evidence>
<accession>W4L5S8</accession>
<evidence type="ECO:0000313" key="2">
    <source>
        <dbReference type="Proteomes" id="UP000019141"/>
    </source>
</evidence>
<comment type="caution">
    <text evidence="1">The sequence shown here is derived from an EMBL/GenBank/DDBJ whole genome shotgun (WGS) entry which is preliminary data.</text>
</comment>
<protein>
    <submittedName>
        <fullName evidence="1">Uncharacterized protein</fullName>
    </submittedName>
</protein>
<gene>
    <name evidence="1" type="ORF">ETSY1_39420</name>
</gene>
<name>W4L5S8_ENTF1</name>